<dbReference type="CDD" id="cd04732">
    <property type="entry name" value="HisA"/>
    <property type="match status" value="1"/>
</dbReference>
<name>A0A0K2SPB8_LIMPI</name>
<comment type="subcellular location">
    <subcellularLocation>
        <location evidence="2 9">Cytoplasm</location>
    </subcellularLocation>
</comment>
<dbReference type="PATRIC" id="fig|1555112.3.peg.2864"/>
<reference evidence="12" key="1">
    <citation type="submission" date="2015-07" db="EMBL/GenBank/DDBJ databases">
        <title>Complete genome sequence and phylogenetic analysis of Limnochorda pilosa.</title>
        <authorList>
            <person name="Watanabe M."/>
            <person name="Kojima H."/>
            <person name="Fukui M."/>
        </authorList>
    </citation>
    <scope>NUCLEOTIDE SEQUENCE [LARGE SCALE GENOMIC DNA]</scope>
    <source>
        <strain evidence="12">HC45</strain>
    </source>
</reference>
<keyword evidence="6 9" id="KW-0028">Amino-acid biosynthesis</keyword>
<evidence type="ECO:0000256" key="1">
    <source>
        <dbReference type="ARBA" id="ARBA00000901"/>
    </source>
</evidence>
<evidence type="ECO:0000313" key="11">
    <source>
        <dbReference type="EMBL" id="BAS28649.1"/>
    </source>
</evidence>
<dbReference type="EC" id="5.3.1.16" evidence="9"/>
<dbReference type="InterPro" id="IPR006062">
    <property type="entry name" value="His_biosynth"/>
</dbReference>
<dbReference type="OrthoDB" id="9807749at2"/>
<feature type="active site" description="Proton donor" evidence="9">
    <location>
        <position position="141"/>
    </location>
</feature>
<dbReference type="GO" id="GO:0000105">
    <property type="term" value="P:L-histidine biosynthetic process"/>
    <property type="evidence" value="ECO:0007669"/>
    <property type="project" value="UniProtKB-UniRule"/>
</dbReference>
<evidence type="ECO:0000256" key="5">
    <source>
        <dbReference type="ARBA" id="ARBA00022490"/>
    </source>
</evidence>
<dbReference type="PANTHER" id="PTHR43090:SF2">
    <property type="entry name" value="1-(5-PHOSPHORIBOSYL)-5-[(5-PHOSPHORIBOSYLAMINO)METHYLIDENEAMINO] IMIDAZOLE-4-CARBOXAMIDE ISOMERASE"/>
    <property type="match status" value="1"/>
</dbReference>
<comment type="pathway">
    <text evidence="3 9">Amino-acid biosynthesis; L-histidine biosynthesis; L-histidine from 5-phospho-alpha-D-ribose 1-diphosphate: step 4/9.</text>
</comment>
<evidence type="ECO:0000256" key="4">
    <source>
        <dbReference type="ARBA" id="ARBA00009667"/>
    </source>
</evidence>
<dbReference type="SUPFAM" id="SSF51366">
    <property type="entry name" value="Ribulose-phoshate binding barrel"/>
    <property type="match status" value="1"/>
</dbReference>
<dbReference type="GO" id="GO:0003949">
    <property type="term" value="F:1-(5-phosphoribosyl)-5-[(5-phosphoribosylamino)methylideneamino]imidazole-4-carboxamide isomerase activity"/>
    <property type="evidence" value="ECO:0007669"/>
    <property type="project" value="UniProtKB-UniRule"/>
</dbReference>
<keyword evidence="12" id="KW-1185">Reference proteome</keyword>
<accession>A0A0K2SPB8</accession>
<dbReference type="Proteomes" id="UP000065807">
    <property type="component" value="Chromosome"/>
</dbReference>
<keyword evidence="7 9" id="KW-0368">Histidine biosynthesis</keyword>
<dbReference type="RefSeq" id="WP_068139310.1">
    <property type="nucleotide sequence ID" value="NZ_AP014924.1"/>
</dbReference>
<organism evidence="11 12">
    <name type="scientific">Limnochorda pilosa</name>
    <dbReference type="NCBI Taxonomy" id="1555112"/>
    <lineage>
        <taxon>Bacteria</taxon>
        <taxon>Bacillati</taxon>
        <taxon>Bacillota</taxon>
        <taxon>Limnochordia</taxon>
        <taxon>Limnochordales</taxon>
        <taxon>Limnochordaceae</taxon>
        <taxon>Limnochorda</taxon>
    </lineage>
</organism>
<dbReference type="InterPro" id="IPR044524">
    <property type="entry name" value="Isoase_HisA-like"/>
</dbReference>
<proteinExistence type="inferred from homology"/>
<protein>
    <recommendedName>
        <fullName evidence="9">1-(5-phosphoribosyl)-5-[(5-phosphoribosylamino)methylideneamino] imidazole-4-carboxamide isomerase</fullName>
        <ecNumber evidence="9">5.3.1.16</ecNumber>
    </recommendedName>
    <alternativeName>
        <fullName evidence="9">Phosphoribosylformimino-5-aminoimidazole carboxamide ribotide isomerase</fullName>
    </alternativeName>
</protein>
<evidence type="ECO:0000256" key="8">
    <source>
        <dbReference type="ARBA" id="ARBA00023235"/>
    </source>
</evidence>
<dbReference type="AlphaFoldDB" id="A0A0K2SPB8"/>
<dbReference type="InterPro" id="IPR023016">
    <property type="entry name" value="HisA/PriA"/>
</dbReference>
<evidence type="ECO:0000256" key="3">
    <source>
        <dbReference type="ARBA" id="ARBA00005133"/>
    </source>
</evidence>
<comment type="similarity">
    <text evidence="4 9 10">Belongs to the HisA/HisF family.</text>
</comment>
<dbReference type="InterPro" id="IPR011060">
    <property type="entry name" value="RibuloseP-bd_barrel"/>
</dbReference>
<keyword evidence="5 9" id="KW-0963">Cytoplasm</keyword>
<comment type="catalytic activity">
    <reaction evidence="1 9">
        <text>1-(5-phospho-beta-D-ribosyl)-5-[(5-phospho-beta-D-ribosylamino)methylideneamino]imidazole-4-carboxamide = 5-[(5-phospho-1-deoxy-D-ribulos-1-ylimino)methylamino]-1-(5-phospho-beta-D-ribosyl)imidazole-4-carboxamide</text>
        <dbReference type="Rhea" id="RHEA:15469"/>
        <dbReference type="ChEBI" id="CHEBI:58435"/>
        <dbReference type="ChEBI" id="CHEBI:58525"/>
        <dbReference type="EC" id="5.3.1.16"/>
    </reaction>
</comment>
<evidence type="ECO:0000256" key="7">
    <source>
        <dbReference type="ARBA" id="ARBA00023102"/>
    </source>
</evidence>
<evidence type="ECO:0000256" key="10">
    <source>
        <dbReference type="RuleBase" id="RU003657"/>
    </source>
</evidence>
<keyword evidence="8 9" id="KW-0413">Isomerase</keyword>
<evidence type="ECO:0000256" key="6">
    <source>
        <dbReference type="ARBA" id="ARBA00022605"/>
    </source>
</evidence>
<dbReference type="Pfam" id="PF00977">
    <property type="entry name" value="His_biosynth"/>
    <property type="match status" value="1"/>
</dbReference>
<feature type="active site" description="Proton acceptor" evidence="9">
    <location>
        <position position="8"/>
    </location>
</feature>
<dbReference type="STRING" id="1555112.LIP_2820"/>
<dbReference type="PANTHER" id="PTHR43090">
    <property type="entry name" value="1-(5-PHOSPHORIBOSYL)-5-[(5-PHOSPHORIBOSYLAMINO)METHYLIDENEAMINO] IMIDAZOLE-4-CARBOXAMIDE ISOMERASE"/>
    <property type="match status" value="1"/>
</dbReference>
<dbReference type="UniPathway" id="UPA00031">
    <property type="reaction ID" value="UER00009"/>
</dbReference>
<dbReference type="Gene3D" id="3.20.20.70">
    <property type="entry name" value="Aldolase class I"/>
    <property type="match status" value="1"/>
</dbReference>
<evidence type="ECO:0000313" key="12">
    <source>
        <dbReference type="Proteomes" id="UP000065807"/>
    </source>
</evidence>
<evidence type="ECO:0000256" key="2">
    <source>
        <dbReference type="ARBA" id="ARBA00004496"/>
    </source>
</evidence>
<dbReference type="KEGG" id="lpil:LIP_2820"/>
<sequence length="254" mass="26517">MELIPAVDLREGRVVRLEQGVFDREHRYPLDPVEAARRWVAAGARRIHLVDLDGARARVPSGRAPEGAGGLTPNARAVAEVCRAVPVPVQLGGGLRSLEAVEAAHALGVDRVILGTVVVRDPGEAERILRAEGGRAWVSLDLRDGRLAVAGWEEEDGAGVAVTAQRAAEQGAGGLVVTAVGRDGTLAGPDLDALRPFLGLGVPVLAAGGVGHLDHLRRLRDLEPQGLAGAIVGRALYEERFTLEEALEVAAGAG</sequence>
<reference evidence="12" key="2">
    <citation type="journal article" date="2016" name="Int. J. Syst. Evol. Microbiol.">
        <title>Complete genome sequence and cell structure of Limnochorda pilosa, a Gram-negative spore-former within the phylum Firmicutes.</title>
        <authorList>
            <person name="Watanabe M."/>
            <person name="Kojima H."/>
            <person name="Fukui M."/>
        </authorList>
    </citation>
    <scope>NUCLEOTIDE SEQUENCE [LARGE SCALE GENOMIC DNA]</scope>
    <source>
        <strain evidence="12">HC45</strain>
    </source>
</reference>
<gene>
    <name evidence="9" type="primary">hisA</name>
    <name evidence="11" type="ORF">LIP_2820</name>
</gene>
<dbReference type="EMBL" id="AP014924">
    <property type="protein sequence ID" value="BAS28649.1"/>
    <property type="molecule type" value="Genomic_DNA"/>
</dbReference>
<evidence type="ECO:0000256" key="9">
    <source>
        <dbReference type="HAMAP-Rule" id="MF_01014"/>
    </source>
</evidence>
<dbReference type="GO" id="GO:0000162">
    <property type="term" value="P:L-tryptophan biosynthetic process"/>
    <property type="evidence" value="ECO:0007669"/>
    <property type="project" value="TreeGrafter"/>
</dbReference>
<dbReference type="GO" id="GO:0005737">
    <property type="term" value="C:cytoplasm"/>
    <property type="evidence" value="ECO:0007669"/>
    <property type="project" value="UniProtKB-SubCell"/>
</dbReference>
<dbReference type="HAMAP" id="MF_01014">
    <property type="entry name" value="HisA"/>
    <property type="match status" value="1"/>
</dbReference>
<dbReference type="InterPro" id="IPR013785">
    <property type="entry name" value="Aldolase_TIM"/>
</dbReference>
<dbReference type="FunFam" id="3.20.20.70:FF:000009">
    <property type="entry name" value="1-(5-phosphoribosyl)-5-[(5-phosphoribosylamino)methylideneamino] imidazole-4-carboxamide isomerase"/>
    <property type="match status" value="1"/>
</dbReference>